<keyword evidence="1" id="KW-0812">Transmembrane</keyword>
<organism evidence="2 3">
    <name type="scientific">Paraliobacillus ryukyuensis</name>
    <dbReference type="NCBI Taxonomy" id="200904"/>
    <lineage>
        <taxon>Bacteria</taxon>
        <taxon>Bacillati</taxon>
        <taxon>Bacillota</taxon>
        <taxon>Bacilli</taxon>
        <taxon>Bacillales</taxon>
        <taxon>Bacillaceae</taxon>
        <taxon>Paraliobacillus</taxon>
    </lineage>
</organism>
<evidence type="ECO:0000313" key="2">
    <source>
        <dbReference type="EMBL" id="RBO97104.1"/>
    </source>
</evidence>
<proteinExistence type="predicted"/>
<dbReference type="AlphaFoldDB" id="A0A366E6I3"/>
<dbReference type="Pfam" id="PF11667">
    <property type="entry name" value="DUF3267"/>
    <property type="match status" value="1"/>
</dbReference>
<dbReference type="STRING" id="200904.GCA_900168775_01079"/>
<evidence type="ECO:0000313" key="3">
    <source>
        <dbReference type="Proteomes" id="UP000252254"/>
    </source>
</evidence>
<keyword evidence="1" id="KW-1133">Transmembrane helix</keyword>
<dbReference type="EMBL" id="QNRI01000007">
    <property type="protein sequence ID" value="RBO97104.1"/>
    <property type="molecule type" value="Genomic_DNA"/>
</dbReference>
<feature type="transmembrane region" description="Helical" evidence="1">
    <location>
        <begin position="133"/>
        <end position="155"/>
    </location>
</feature>
<feature type="transmembrane region" description="Helical" evidence="1">
    <location>
        <begin position="49"/>
        <end position="74"/>
    </location>
</feature>
<keyword evidence="3" id="KW-1185">Reference proteome</keyword>
<feature type="transmembrane region" description="Helical" evidence="1">
    <location>
        <begin position="21"/>
        <end position="43"/>
    </location>
</feature>
<dbReference type="InterPro" id="IPR021683">
    <property type="entry name" value="DUF3267"/>
</dbReference>
<comment type="caution">
    <text evidence="2">The sequence shown here is derived from an EMBL/GenBank/DDBJ whole genome shotgun (WGS) entry which is preliminary data.</text>
</comment>
<keyword evidence="1" id="KW-0472">Membrane</keyword>
<gene>
    <name evidence="2" type="ORF">DES48_10720</name>
</gene>
<feature type="transmembrane region" description="Helical" evidence="1">
    <location>
        <begin position="106"/>
        <end position="127"/>
    </location>
</feature>
<reference evidence="2 3" key="1">
    <citation type="submission" date="2018-06" db="EMBL/GenBank/DDBJ databases">
        <title>Genomic Encyclopedia of Type Strains, Phase IV (KMG-IV): sequencing the most valuable type-strain genomes for metagenomic binning, comparative biology and taxonomic classification.</title>
        <authorList>
            <person name="Goeker M."/>
        </authorList>
    </citation>
    <scope>NUCLEOTIDE SEQUENCE [LARGE SCALE GENOMIC DNA]</scope>
    <source>
        <strain evidence="2 3">DSM 15140</strain>
    </source>
</reference>
<name>A0A366E6I3_9BACI</name>
<accession>A0A366E6I3</accession>
<sequence length="178" mass="20455">MNYQLIKEIDLLNNQKLVIWLNVYSLLIFLGLLIAGALVFPIAYFSFNFIAIGLFCIVFLFTLVIHELIHGLFFKLFKPSAKVKFGFKSGMAYATSPGSMYNKSQFFTIIIMPFVLISFMLFIIFLFGVNGTFLYFLFAMHAGGCIGDFYFCYLISIQKNDLYIEDTAQGITFYTRNK</sequence>
<dbReference type="RefSeq" id="WP_113869057.1">
    <property type="nucleotide sequence ID" value="NZ_BAABQN010000007.1"/>
</dbReference>
<evidence type="ECO:0000256" key="1">
    <source>
        <dbReference type="SAM" id="Phobius"/>
    </source>
</evidence>
<dbReference type="OrthoDB" id="2365065at2"/>
<dbReference type="Proteomes" id="UP000252254">
    <property type="component" value="Unassembled WGS sequence"/>
</dbReference>
<protein>
    <submittedName>
        <fullName evidence="2">Putative zincin peptidase</fullName>
    </submittedName>
</protein>